<evidence type="ECO:0000313" key="1">
    <source>
        <dbReference type="EMBL" id="EDR03984.1"/>
    </source>
</evidence>
<dbReference type="RefSeq" id="XP_001885239.1">
    <property type="nucleotide sequence ID" value="XM_001885204.1"/>
</dbReference>
<dbReference type="KEGG" id="lbc:LACBIDRAFT_295106"/>
<dbReference type="InterPro" id="IPR032675">
    <property type="entry name" value="LRR_dom_sf"/>
</dbReference>
<dbReference type="AlphaFoldDB" id="B0DN33"/>
<sequence>MPENGPHCSENENTRNALFQQVAGLETEMAQMRALLLEKEQERLRLYSKINSLSLFDQLPAEIKTEIFYNTLNMSTGCYDSKGVTPLFLGKVCRGWRDFVWSTPILWTTIHLRPSTDNYAAQAVLLRDWLFRTREYPISFCLDTEEFLRTRDNSPMEVLTLFASVSARWREIEIPFPDLQACFDIIFTAETSLPLLTTATVQLEDAEEEELSLLMAPQLSELHLYSPLLHKVLAPWHQLQVFLASQCWVDEIRLFLHNAPQIVRCTFTDIESSILEHSLLFHQPLLLERLQYLELHFTYVNVESTLILGQVRLPSLREVSLHNPAHPRQDAFPIQITNPFQFSPHLEKFTWSGMMSDHSDLIQALKNIPSVKDLSLDFLGHQPSSKLLTETLLQRLHFPHAEILLPNLRSFTYRGPTSLSEHMHLLRDVLVYRFRKCALRAAEVNSERTTVAQIRSVSVTSSSEFVVSPEIQEELDSLVQAGLKFSLTFDPL</sequence>
<dbReference type="HOGENOM" id="CLU_018544_14_2_1"/>
<name>B0DN33_LACBS</name>
<gene>
    <name evidence="1" type="ORF">LACBIDRAFT_295106</name>
</gene>
<evidence type="ECO:0000313" key="2">
    <source>
        <dbReference type="Proteomes" id="UP000001194"/>
    </source>
</evidence>
<accession>B0DN33</accession>
<dbReference type="Proteomes" id="UP000001194">
    <property type="component" value="Unassembled WGS sequence"/>
</dbReference>
<dbReference type="Gene3D" id="3.80.10.10">
    <property type="entry name" value="Ribonuclease Inhibitor"/>
    <property type="match status" value="1"/>
</dbReference>
<dbReference type="GeneID" id="6080871"/>
<dbReference type="InParanoid" id="B0DN33"/>
<dbReference type="SUPFAM" id="SSF52047">
    <property type="entry name" value="RNI-like"/>
    <property type="match status" value="1"/>
</dbReference>
<dbReference type="EMBL" id="DS547120">
    <property type="protein sequence ID" value="EDR03984.1"/>
    <property type="molecule type" value="Genomic_DNA"/>
</dbReference>
<proteinExistence type="predicted"/>
<dbReference type="OrthoDB" id="2909959at2759"/>
<reference evidence="1 2" key="1">
    <citation type="journal article" date="2008" name="Nature">
        <title>The genome of Laccaria bicolor provides insights into mycorrhizal symbiosis.</title>
        <authorList>
            <person name="Martin F."/>
            <person name="Aerts A."/>
            <person name="Ahren D."/>
            <person name="Brun A."/>
            <person name="Danchin E.G.J."/>
            <person name="Duchaussoy F."/>
            <person name="Gibon J."/>
            <person name="Kohler A."/>
            <person name="Lindquist E."/>
            <person name="Pereda V."/>
            <person name="Salamov A."/>
            <person name="Shapiro H.J."/>
            <person name="Wuyts J."/>
            <person name="Blaudez D."/>
            <person name="Buee M."/>
            <person name="Brokstein P."/>
            <person name="Canbaeck B."/>
            <person name="Cohen D."/>
            <person name="Courty P.E."/>
            <person name="Coutinho P.M."/>
            <person name="Delaruelle C."/>
            <person name="Detter J.C."/>
            <person name="Deveau A."/>
            <person name="DiFazio S."/>
            <person name="Duplessis S."/>
            <person name="Fraissinet-Tachet L."/>
            <person name="Lucic E."/>
            <person name="Frey-Klett P."/>
            <person name="Fourrey C."/>
            <person name="Feussner I."/>
            <person name="Gay G."/>
            <person name="Grimwood J."/>
            <person name="Hoegger P.J."/>
            <person name="Jain P."/>
            <person name="Kilaru S."/>
            <person name="Labbe J."/>
            <person name="Lin Y.C."/>
            <person name="Legue V."/>
            <person name="Le Tacon F."/>
            <person name="Marmeisse R."/>
            <person name="Melayah D."/>
            <person name="Montanini B."/>
            <person name="Muratet M."/>
            <person name="Nehls U."/>
            <person name="Niculita-Hirzel H."/>
            <person name="Oudot-Le Secq M.P."/>
            <person name="Peter M."/>
            <person name="Quesneville H."/>
            <person name="Rajashekar B."/>
            <person name="Reich M."/>
            <person name="Rouhier N."/>
            <person name="Schmutz J."/>
            <person name="Yin T."/>
            <person name="Chalot M."/>
            <person name="Henrissat B."/>
            <person name="Kuees U."/>
            <person name="Lucas S."/>
            <person name="Van de Peer Y."/>
            <person name="Podila G.K."/>
            <person name="Polle A."/>
            <person name="Pukkila P.J."/>
            <person name="Richardson P.M."/>
            <person name="Rouze P."/>
            <person name="Sanders I.R."/>
            <person name="Stajich J.E."/>
            <person name="Tunlid A."/>
            <person name="Tuskan G."/>
            <person name="Grigoriev I.V."/>
        </authorList>
    </citation>
    <scope>NUCLEOTIDE SEQUENCE [LARGE SCALE GENOMIC DNA]</scope>
    <source>
        <strain evidence="2">S238N-H82 / ATCC MYA-4686</strain>
    </source>
</reference>
<protein>
    <submittedName>
        <fullName evidence="1">Predicted protein</fullName>
    </submittedName>
</protein>
<keyword evidence="2" id="KW-1185">Reference proteome</keyword>
<organism evidence="2">
    <name type="scientific">Laccaria bicolor (strain S238N-H82 / ATCC MYA-4686)</name>
    <name type="common">Bicoloured deceiver</name>
    <name type="synonym">Laccaria laccata var. bicolor</name>
    <dbReference type="NCBI Taxonomy" id="486041"/>
    <lineage>
        <taxon>Eukaryota</taxon>
        <taxon>Fungi</taxon>
        <taxon>Dikarya</taxon>
        <taxon>Basidiomycota</taxon>
        <taxon>Agaricomycotina</taxon>
        <taxon>Agaricomycetes</taxon>
        <taxon>Agaricomycetidae</taxon>
        <taxon>Agaricales</taxon>
        <taxon>Agaricineae</taxon>
        <taxon>Hydnangiaceae</taxon>
        <taxon>Laccaria</taxon>
    </lineage>
</organism>